<dbReference type="InterPro" id="IPR001041">
    <property type="entry name" value="2Fe-2S_ferredoxin-type"/>
</dbReference>
<dbReference type="CDD" id="cd00207">
    <property type="entry name" value="fer2"/>
    <property type="match status" value="1"/>
</dbReference>
<dbReference type="GO" id="GO:0018489">
    <property type="term" value="F:vanillate monooxygenase activity"/>
    <property type="evidence" value="ECO:0007669"/>
    <property type="project" value="UniProtKB-EC"/>
</dbReference>
<dbReference type="SUPFAM" id="SSF54292">
    <property type="entry name" value="2Fe-2S ferredoxin-like"/>
    <property type="match status" value="1"/>
</dbReference>
<keyword evidence="5" id="KW-0408">Iron</keyword>
<accession>A0A8E2BF69</accession>
<gene>
    <name evidence="9" type="ORF">HNQ96_004311</name>
</gene>
<dbReference type="InterPro" id="IPR039261">
    <property type="entry name" value="FNR_nucleotide-bd"/>
</dbReference>
<name>A0A8E2BF69_9HYPH</name>
<dbReference type="CDD" id="cd06185">
    <property type="entry name" value="PDR_like"/>
    <property type="match status" value="1"/>
</dbReference>
<sequence>MLSRPEILLQVAEVSTLTARVSAYRLVSPHGERLPAWQAGSHLNFRLPSGRARCYSLCGDPANKSEYWIAVQREEHGEGGSLEVAKAFERGVVVRADPPRNGFPLVENGRHHILIAGGIGITPVIAMIHYLKRSKTSYFAHVCARSLKETAFREFILEEVKAGRAALHLDGNDPAKRPDMAALVGEAADGVHAYACGPAGFLKAFAKATENWPREQVHVESFAPEAMIVEGDKAFQVTIASSGAVIDVPAGTTLLAALKAAGQDIATSCRQGSCGSCMVGFLDGEPDHRDTALSDDERREFLTVCCSRARSASLTLDL</sequence>
<evidence type="ECO:0000259" key="7">
    <source>
        <dbReference type="PROSITE" id="PS51085"/>
    </source>
</evidence>
<comment type="caution">
    <text evidence="9">The sequence shown here is derived from an EMBL/GenBank/DDBJ whole genome shotgun (WGS) entry which is preliminary data.</text>
</comment>
<dbReference type="AlphaFoldDB" id="A0A8E2BF69"/>
<dbReference type="GO" id="GO:0046872">
    <property type="term" value="F:metal ion binding"/>
    <property type="evidence" value="ECO:0007669"/>
    <property type="project" value="UniProtKB-KW"/>
</dbReference>
<dbReference type="RefSeq" id="WP_184770939.1">
    <property type="nucleotide sequence ID" value="NZ_JACHGI010000010.1"/>
</dbReference>
<dbReference type="InterPro" id="IPR050415">
    <property type="entry name" value="MRET"/>
</dbReference>
<dbReference type="InterPro" id="IPR017927">
    <property type="entry name" value="FAD-bd_FR_type"/>
</dbReference>
<dbReference type="InterPro" id="IPR017938">
    <property type="entry name" value="Riboflavin_synthase-like_b-brl"/>
</dbReference>
<evidence type="ECO:0000256" key="2">
    <source>
        <dbReference type="ARBA" id="ARBA00022714"/>
    </source>
</evidence>
<keyword evidence="2" id="KW-0001">2Fe-2S</keyword>
<organism evidence="9 10">
    <name type="scientific">Aminobacter carboxidus</name>
    <dbReference type="NCBI Taxonomy" id="376165"/>
    <lineage>
        <taxon>Bacteria</taxon>
        <taxon>Pseudomonadati</taxon>
        <taxon>Pseudomonadota</taxon>
        <taxon>Alphaproteobacteria</taxon>
        <taxon>Hyphomicrobiales</taxon>
        <taxon>Phyllobacteriaceae</taxon>
        <taxon>Aminobacter</taxon>
    </lineage>
</organism>
<dbReference type="SUPFAM" id="SSF52343">
    <property type="entry name" value="Ferredoxin reductase-like, C-terminal NADP-linked domain"/>
    <property type="match status" value="1"/>
</dbReference>
<dbReference type="PANTHER" id="PTHR47354">
    <property type="entry name" value="NADH OXIDOREDUCTASE HCR"/>
    <property type="match status" value="1"/>
</dbReference>
<dbReference type="SUPFAM" id="SSF63380">
    <property type="entry name" value="Riboflavin synthase domain-like"/>
    <property type="match status" value="1"/>
</dbReference>
<dbReference type="PROSITE" id="PS51384">
    <property type="entry name" value="FAD_FR"/>
    <property type="match status" value="1"/>
</dbReference>
<dbReference type="PANTHER" id="PTHR47354:SF1">
    <property type="entry name" value="CARNITINE MONOOXYGENASE REDUCTASE SUBUNIT"/>
    <property type="match status" value="1"/>
</dbReference>
<keyword evidence="4 9" id="KW-0560">Oxidoreductase</keyword>
<keyword evidence="6" id="KW-0411">Iron-sulfur</keyword>
<dbReference type="Gene3D" id="2.40.30.10">
    <property type="entry name" value="Translation factors"/>
    <property type="match status" value="1"/>
</dbReference>
<dbReference type="InterPro" id="IPR036010">
    <property type="entry name" value="2Fe-2S_ferredoxin-like_sf"/>
</dbReference>
<dbReference type="GO" id="GO:0051537">
    <property type="term" value="F:2 iron, 2 sulfur cluster binding"/>
    <property type="evidence" value="ECO:0007669"/>
    <property type="project" value="UniProtKB-KW"/>
</dbReference>
<evidence type="ECO:0000256" key="4">
    <source>
        <dbReference type="ARBA" id="ARBA00023002"/>
    </source>
</evidence>
<evidence type="ECO:0000256" key="3">
    <source>
        <dbReference type="ARBA" id="ARBA00022723"/>
    </source>
</evidence>
<evidence type="ECO:0000256" key="5">
    <source>
        <dbReference type="ARBA" id="ARBA00023004"/>
    </source>
</evidence>
<dbReference type="PRINTS" id="PR00409">
    <property type="entry name" value="PHDIOXRDTASE"/>
</dbReference>
<dbReference type="PROSITE" id="PS00197">
    <property type="entry name" value="2FE2S_FER_1"/>
    <property type="match status" value="1"/>
</dbReference>
<evidence type="ECO:0000313" key="9">
    <source>
        <dbReference type="EMBL" id="MBB6468427.1"/>
    </source>
</evidence>
<dbReference type="InterPro" id="IPR006058">
    <property type="entry name" value="2Fe2S_fd_BS"/>
</dbReference>
<feature type="domain" description="FAD-binding FR-type" evidence="8">
    <location>
        <begin position="4"/>
        <end position="106"/>
    </location>
</feature>
<dbReference type="PROSITE" id="PS51085">
    <property type="entry name" value="2FE2S_FER_2"/>
    <property type="match status" value="1"/>
</dbReference>
<dbReference type="InterPro" id="IPR012675">
    <property type="entry name" value="Beta-grasp_dom_sf"/>
</dbReference>
<feature type="domain" description="2Fe-2S ferredoxin-type" evidence="7">
    <location>
        <begin position="235"/>
        <end position="318"/>
    </location>
</feature>
<dbReference type="Gene3D" id="3.10.20.30">
    <property type="match status" value="1"/>
</dbReference>
<dbReference type="EMBL" id="JACHGI010000010">
    <property type="protein sequence ID" value="MBB6468427.1"/>
    <property type="molecule type" value="Genomic_DNA"/>
</dbReference>
<dbReference type="EC" id="1.14.13.82" evidence="9"/>
<keyword evidence="3" id="KW-0479">Metal-binding</keyword>
<evidence type="ECO:0000313" key="10">
    <source>
        <dbReference type="Proteomes" id="UP000532373"/>
    </source>
</evidence>
<proteinExistence type="predicted"/>
<evidence type="ECO:0000256" key="1">
    <source>
        <dbReference type="ARBA" id="ARBA00022630"/>
    </source>
</evidence>
<keyword evidence="1" id="KW-0285">Flavoprotein</keyword>
<evidence type="ECO:0000259" key="8">
    <source>
        <dbReference type="PROSITE" id="PS51384"/>
    </source>
</evidence>
<dbReference type="Gene3D" id="3.40.50.80">
    <property type="entry name" value="Nucleotide-binding domain of ferredoxin-NADP reductase (FNR) module"/>
    <property type="match status" value="1"/>
</dbReference>
<protein>
    <submittedName>
        <fullName evidence="9">Vanillate O-demethylase ferredoxin subunit</fullName>
        <ecNumber evidence="9">1.14.13.82</ecNumber>
    </submittedName>
</protein>
<evidence type="ECO:0000256" key="6">
    <source>
        <dbReference type="ARBA" id="ARBA00023014"/>
    </source>
</evidence>
<reference evidence="9 10" key="1">
    <citation type="submission" date="2020-08" db="EMBL/GenBank/DDBJ databases">
        <title>Genomic Encyclopedia of Type Strains, Phase IV (KMG-IV): sequencing the most valuable type-strain genomes for metagenomic binning, comparative biology and taxonomic classification.</title>
        <authorList>
            <person name="Goeker M."/>
        </authorList>
    </citation>
    <scope>NUCLEOTIDE SEQUENCE [LARGE SCALE GENOMIC DNA]</scope>
    <source>
        <strain evidence="9 10">DSM 17454</strain>
    </source>
</reference>
<dbReference type="Proteomes" id="UP000532373">
    <property type="component" value="Unassembled WGS sequence"/>
</dbReference>
<dbReference type="Pfam" id="PF00111">
    <property type="entry name" value="Fer2"/>
    <property type="match status" value="1"/>
</dbReference>